<keyword evidence="1" id="KW-0808">Transferase</keyword>
<protein>
    <submittedName>
        <fullName evidence="4">Glycerol acyltransferase</fullName>
    </submittedName>
</protein>
<dbReference type="SUPFAM" id="SSF69593">
    <property type="entry name" value="Glycerol-3-phosphate (1)-acyltransferase"/>
    <property type="match status" value="1"/>
</dbReference>
<dbReference type="CDD" id="cd06551">
    <property type="entry name" value="LPLAT"/>
    <property type="match status" value="1"/>
</dbReference>
<accession>A0ABQ1EN02</accession>
<dbReference type="PANTHER" id="PTHR10434">
    <property type="entry name" value="1-ACYL-SN-GLYCEROL-3-PHOSPHATE ACYLTRANSFERASE"/>
    <property type="match status" value="1"/>
</dbReference>
<name>A0ABQ1EN02_9BACL</name>
<reference evidence="5" key="1">
    <citation type="journal article" date="2019" name="Int. J. Syst. Evol. Microbiol.">
        <title>The Global Catalogue of Microorganisms (GCM) 10K type strain sequencing project: providing services to taxonomists for standard genome sequencing and annotation.</title>
        <authorList>
            <consortium name="The Broad Institute Genomics Platform"/>
            <consortium name="The Broad Institute Genome Sequencing Center for Infectious Disease"/>
            <person name="Wu L."/>
            <person name="Ma J."/>
        </authorList>
    </citation>
    <scope>NUCLEOTIDE SEQUENCE [LARGE SCALE GENOMIC DNA]</scope>
    <source>
        <strain evidence="5">CGMCC 1.15043</strain>
    </source>
</reference>
<dbReference type="InterPro" id="IPR002123">
    <property type="entry name" value="Plipid/glycerol_acylTrfase"/>
</dbReference>
<evidence type="ECO:0000256" key="2">
    <source>
        <dbReference type="ARBA" id="ARBA00023315"/>
    </source>
</evidence>
<dbReference type="EMBL" id="BMHE01000011">
    <property type="protein sequence ID" value="GFZ79387.1"/>
    <property type="molecule type" value="Genomic_DNA"/>
</dbReference>
<keyword evidence="5" id="KW-1185">Reference proteome</keyword>
<organism evidence="4 5">
    <name type="scientific">Paenibacillus marchantiophytorum</name>
    <dbReference type="NCBI Taxonomy" id="1619310"/>
    <lineage>
        <taxon>Bacteria</taxon>
        <taxon>Bacillati</taxon>
        <taxon>Bacillota</taxon>
        <taxon>Bacilli</taxon>
        <taxon>Bacillales</taxon>
        <taxon>Paenibacillaceae</taxon>
        <taxon>Paenibacillus</taxon>
    </lineage>
</organism>
<gene>
    <name evidence="4" type="ORF">GCM10008018_26050</name>
</gene>
<dbReference type="RefSeq" id="WP_189012143.1">
    <property type="nucleotide sequence ID" value="NZ_BMHE01000011.1"/>
</dbReference>
<evidence type="ECO:0000259" key="3">
    <source>
        <dbReference type="SMART" id="SM00563"/>
    </source>
</evidence>
<dbReference type="GO" id="GO:0016746">
    <property type="term" value="F:acyltransferase activity"/>
    <property type="evidence" value="ECO:0007669"/>
    <property type="project" value="UniProtKB-KW"/>
</dbReference>
<evidence type="ECO:0000256" key="1">
    <source>
        <dbReference type="ARBA" id="ARBA00022679"/>
    </source>
</evidence>
<keyword evidence="2 4" id="KW-0012">Acyltransferase</keyword>
<sequence>MIASDTSRWFKWLFSHYNERYLLQRHFHAIDTVGDIDPAPPGRPVLYMMNHSSWWDGLIVYQAIVRASKREHFMMMDEKQMSRYRFFRKIGAFSIDKSSYRGVIESLHYSEQLLKQGHSVWLFPQGDIQHLEHRPLQFQNGIGYLLERCPEAIVQPVTAYYSLGLHQKAEVSLLFGMQIEHDWLLESRKLRNAMLRARLEQQLDDHRNLVIRTNGGAIVGARSLLQTTRSTNEKYDAWKNGVAKWTSFFGR</sequence>
<feature type="domain" description="Phospholipid/glycerol acyltransferase" evidence="3">
    <location>
        <begin position="45"/>
        <end position="162"/>
    </location>
</feature>
<evidence type="ECO:0000313" key="5">
    <source>
        <dbReference type="Proteomes" id="UP000615455"/>
    </source>
</evidence>
<evidence type="ECO:0000313" key="4">
    <source>
        <dbReference type="EMBL" id="GFZ79387.1"/>
    </source>
</evidence>
<dbReference type="PANTHER" id="PTHR10434:SF11">
    <property type="entry name" value="1-ACYL-SN-GLYCEROL-3-PHOSPHATE ACYLTRANSFERASE"/>
    <property type="match status" value="1"/>
</dbReference>
<dbReference type="SMART" id="SM00563">
    <property type="entry name" value="PlsC"/>
    <property type="match status" value="1"/>
</dbReference>
<proteinExistence type="predicted"/>
<dbReference type="Proteomes" id="UP000615455">
    <property type="component" value="Unassembled WGS sequence"/>
</dbReference>
<comment type="caution">
    <text evidence="4">The sequence shown here is derived from an EMBL/GenBank/DDBJ whole genome shotgun (WGS) entry which is preliminary data.</text>
</comment>
<dbReference type="Pfam" id="PF01553">
    <property type="entry name" value="Acyltransferase"/>
    <property type="match status" value="1"/>
</dbReference>